<reference evidence="1 2" key="1">
    <citation type="submission" date="2017-03" db="EMBL/GenBank/DDBJ databases">
        <title>Complete genome sequence of Bacillus thuringiensis L-7601, a novel melanin producing strain.</title>
        <authorList>
            <person name="Cai J."/>
            <person name="Cao Z."/>
            <person name="Tan T."/>
        </authorList>
    </citation>
    <scope>NUCLEOTIDE SEQUENCE [LARGE SCALE GENOMIC DNA]</scope>
    <source>
        <strain evidence="1 2">L-7601</strain>
        <plasmid evidence="1 2">unnamed3</plasmid>
    </source>
</reference>
<sequence>MLRKCLTIIEDNLPQHELERVSRLLYSSYNPFDFDSKIWTNIQEIIPNDVFDKIKPFKRTVVGHAIINELVMKYFPGEITIKYNFIKNHLNRLNEITVFELKINSSRLDIGRINGKSIAYEIKTELDTLDKLHKQITDYSKVFEYVYVIIHPSHLKKVTELVPQHCGIITYNLKNGVCKFSFRKKALKSDNMKPEAQLSTLTNKELDWIIKASKIDNIVSNKKVKEEIIVEKVNYKKINTLYKKVLKKRYNKNWGYLCNHFEKIMPVDIQSFFSTQADPYWVYYKNSSIV</sequence>
<dbReference type="AlphaFoldDB" id="A0A9W3TLG9"/>
<proteinExistence type="predicted"/>
<evidence type="ECO:0000313" key="2">
    <source>
        <dbReference type="Proteomes" id="UP000191057"/>
    </source>
</evidence>
<gene>
    <name evidence="1" type="ORF">B4918_31525</name>
</gene>
<name>A0A9W3TLG9_BACTU</name>
<protein>
    <submittedName>
        <fullName evidence="1">Uncharacterized protein</fullName>
    </submittedName>
</protein>
<geneLocation type="plasmid" evidence="1 2">
    <name>unnamed3</name>
</geneLocation>
<dbReference type="RefSeq" id="WP_079246456.1">
    <property type="nucleotide sequence ID" value="NZ_JARSYF010000002.1"/>
</dbReference>
<dbReference type="InterPro" id="IPR047729">
    <property type="entry name" value="Sce7726-like"/>
</dbReference>
<keyword evidence="1" id="KW-0614">Plasmid</keyword>
<organism evidence="1 2">
    <name type="scientific">Bacillus thuringiensis</name>
    <dbReference type="NCBI Taxonomy" id="1428"/>
    <lineage>
        <taxon>Bacteria</taxon>
        <taxon>Bacillati</taxon>
        <taxon>Bacillota</taxon>
        <taxon>Bacilli</taxon>
        <taxon>Bacillales</taxon>
        <taxon>Bacillaceae</taxon>
        <taxon>Bacillus</taxon>
        <taxon>Bacillus cereus group</taxon>
    </lineage>
</organism>
<accession>A0A9W3TLG9</accession>
<dbReference type="EMBL" id="CP020005">
    <property type="protein sequence ID" value="AQY42436.1"/>
    <property type="molecule type" value="Genomic_DNA"/>
</dbReference>
<evidence type="ECO:0000313" key="1">
    <source>
        <dbReference type="EMBL" id="AQY42436.1"/>
    </source>
</evidence>
<dbReference type="NCBIfam" id="NF033832">
    <property type="entry name" value="sce7726_fam"/>
    <property type="match status" value="1"/>
</dbReference>
<dbReference type="Proteomes" id="UP000191057">
    <property type="component" value="Plasmid unnamed3"/>
</dbReference>